<proteinExistence type="inferred from homology"/>
<evidence type="ECO:0000256" key="1">
    <source>
        <dbReference type="ARBA" id="ARBA00009759"/>
    </source>
</evidence>
<dbReference type="Proteomes" id="UP000763641">
    <property type="component" value="Unassembled WGS sequence"/>
</dbReference>
<evidence type="ECO:0000313" key="2">
    <source>
        <dbReference type="EMBL" id="MBM6575420.1"/>
    </source>
</evidence>
<name>A0ABS2D3C2_9SPHN</name>
<gene>
    <name evidence="2" type="ORF">ILT43_03490</name>
</gene>
<sequence length="273" mass="29347">MHDLHQPVAALLARVGETVVMPRFRNLAADEIVEKSRGELVTVADREAEVRLFEGLATIDPGVRIVGEEACAADPSLMNDLGRGRIWIIDPIDGTANFAAGREPFGIIVALVEDGSTVAGWLYDPVSGRVCHAIAGGGAFVDGTPIRASSDTRERRVATLATRFMTDAASNKVIARAGPVYDVQPIPFCAAEHYPRLVDGTYDIALFQRTLPWDHAAGALFLTEAGGLVTRWDGTPYRIDDGNIGLVAASSELAWQQAMDVLRPYETGFAETA</sequence>
<dbReference type="PRINTS" id="PR00377">
    <property type="entry name" value="IMPHPHTASES"/>
</dbReference>
<comment type="similarity">
    <text evidence="1">Belongs to the inositol monophosphatase superfamily.</text>
</comment>
<organism evidence="2 3">
    <name type="scientific">Sphingomonas longa</name>
    <dbReference type="NCBI Taxonomy" id="2778730"/>
    <lineage>
        <taxon>Bacteria</taxon>
        <taxon>Pseudomonadati</taxon>
        <taxon>Pseudomonadota</taxon>
        <taxon>Alphaproteobacteria</taxon>
        <taxon>Sphingomonadales</taxon>
        <taxon>Sphingomonadaceae</taxon>
        <taxon>Sphingomonas</taxon>
    </lineage>
</organism>
<dbReference type="PANTHER" id="PTHR20854">
    <property type="entry name" value="INOSITOL MONOPHOSPHATASE"/>
    <property type="match status" value="1"/>
</dbReference>
<dbReference type="PANTHER" id="PTHR20854:SF4">
    <property type="entry name" value="INOSITOL-1-MONOPHOSPHATASE-RELATED"/>
    <property type="match status" value="1"/>
</dbReference>
<reference evidence="2 3" key="1">
    <citation type="submission" date="2020-12" db="EMBL/GenBank/DDBJ databases">
        <title>Sphingomonas sp.</title>
        <authorList>
            <person name="Kim M.K."/>
        </authorList>
    </citation>
    <scope>NUCLEOTIDE SEQUENCE [LARGE SCALE GENOMIC DNA]</scope>
    <source>
        <strain evidence="2 3">BT552</strain>
    </source>
</reference>
<dbReference type="Pfam" id="PF00459">
    <property type="entry name" value="Inositol_P"/>
    <property type="match status" value="1"/>
</dbReference>
<keyword evidence="3" id="KW-1185">Reference proteome</keyword>
<dbReference type="Gene3D" id="3.30.540.10">
    <property type="entry name" value="Fructose-1,6-Bisphosphatase, subunit A, domain 1"/>
    <property type="match status" value="1"/>
</dbReference>
<dbReference type="InterPro" id="IPR000760">
    <property type="entry name" value="Inositol_monophosphatase-like"/>
</dbReference>
<comment type="caution">
    <text evidence="2">The sequence shown here is derived from an EMBL/GenBank/DDBJ whole genome shotgun (WGS) entry which is preliminary data.</text>
</comment>
<dbReference type="EMBL" id="JAFEMC010000001">
    <property type="protein sequence ID" value="MBM6575420.1"/>
    <property type="molecule type" value="Genomic_DNA"/>
</dbReference>
<dbReference type="Gene3D" id="3.40.190.80">
    <property type="match status" value="1"/>
</dbReference>
<protein>
    <recommendedName>
        <fullName evidence="4">Inositol monophosphatase</fullName>
    </recommendedName>
</protein>
<accession>A0ABS2D3C2</accession>
<evidence type="ECO:0000313" key="3">
    <source>
        <dbReference type="Proteomes" id="UP000763641"/>
    </source>
</evidence>
<evidence type="ECO:0008006" key="4">
    <source>
        <dbReference type="Google" id="ProtNLM"/>
    </source>
</evidence>
<dbReference type="SUPFAM" id="SSF56655">
    <property type="entry name" value="Carbohydrate phosphatase"/>
    <property type="match status" value="1"/>
</dbReference>